<dbReference type="Proteomes" id="UP001207930">
    <property type="component" value="Unassembled WGS sequence"/>
</dbReference>
<feature type="domain" description="BFN" evidence="1">
    <location>
        <begin position="6"/>
        <end position="146"/>
    </location>
</feature>
<proteinExistence type="predicted"/>
<dbReference type="Gene3D" id="3.10.690.10">
    <property type="entry name" value="Bifunctional nuclease domain"/>
    <property type="match status" value="1"/>
</dbReference>
<keyword evidence="3" id="KW-1185">Reference proteome</keyword>
<organism evidence="2 3">
    <name type="scientific">Luteolibacter flavescens</name>
    <dbReference type="NCBI Taxonomy" id="1859460"/>
    <lineage>
        <taxon>Bacteria</taxon>
        <taxon>Pseudomonadati</taxon>
        <taxon>Verrucomicrobiota</taxon>
        <taxon>Verrucomicrobiia</taxon>
        <taxon>Verrucomicrobiales</taxon>
        <taxon>Verrucomicrobiaceae</taxon>
        <taxon>Luteolibacter</taxon>
    </lineage>
</organism>
<evidence type="ECO:0000313" key="2">
    <source>
        <dbReference type="EMBL" id="MCW1885434.1"/>
    </source>
</evidence>
<evidence type="ECO:0000313" key="3">
    <source>
        <dbReference type="Proteomes" id="UP001207930"/>
    </source>
</evidence>
<comment type="caution">
    <text evidence="2">The sequence shown here is derived from an EMBL/GenBank/DDBJ whole genome shotgun (WGS) entry which is preliminary data.</text>
</comment>
<dbReference type="PANTHER" id="PTHR15160">
    <property type="entry name" value="VON HIPPEL-LINDAU PROTEIN"/>
    <property type="match status" value="1"/>
</dbReference>
<accession>A0ABT3FQ38</accession>
<name>A0ABT3FQ38_9BACT</name>
<dbReference type="RefSeq" id="WP_264501389.1">
    <property type="nucleotide sequence ID" value="NZ_JAPDDS010000005.1"/>
</dbReference>
<evidence type="ECO:0000259" key="1">
    <source>
        <dbReference type="PROSITE" id="PS51658"/>
    </source>
</evidence>
<dbReference type="InterPro" id="IPR036104">
    <property type="entry name" value="BFN_sf"/>
</dbReference>
<dbReference type="PROSITE" id="PS51658">
    <property type="entry name" value="BFN"/>
    <property type="match status" value="1"/>
</dbReference>
<gene>
    <name evidence="2" type="ORF">OKA04_11900</name>
</gene>
<dbReference type="Pfam" id="PF02577">
    <property type="entry name" value="BFN_dom"/>
    <property type="match status" value="1"/>
</dbReference>
<dbReference type="PANTHER" id="PTHR15160:SF1">
    <property type="entry name" value="VON HIPPEL-LINDAU DISEASE TUMOR SUPPRESSOR"/>
    <property type="match status" value="1"/>
</dbReference>
<dbReference type="EMBL" id="JAPDDS010000005">
    <property type="protein sequence ID" value="MCW1885434.1"/>
    <property type="molecule type" value="Genomic_DNA"/>
</dbReference>
<reference evidence="2 3" key="1">
    <citation type="submission" date="2022-10" db="EMBL/GenBank/DDBJ databases">
        <title>Luteolibacter flavescens strain MCCC 1K03193, whole genome shotgun sequencing project.</title>
        <authorList>
            <person name="Zhao G."/>
            <person name="Shen L."/>
        </authorList>
    </citation>
    <scope>NUCLEOTIDE SEQUENCE [LARGE SCALE GENOMIC DNA]</scope>
    <source>
        <strain evidence="2 3">MCCC 1K03193</strain>
    </source>
</reference>
<dbReference type="SUPFAM" id="SSF103256">
    <property type="entry name" value="Hypothetical protein TM0160"/>
    <property type="match status" value="1"/>
</dbReference>
<dbReference type="InterPro" id="IPR003729">
    <property type="entry name" value="Bi_nuclease_dom"/>
</dbReference>
<protein>
    <submittedName>
        <fullName evidence="2">Bifunctional nuclease family protein</fullName>
    </submittedName>
</protein>
<sequence>MPRFRGEKCDVPDLVRVEPIALLPTPAGCAVFLGDGQKSIVFYIDLAIGASINAALAGETPPRPLTHDLYLLTLEAFGAKVRRAVIVAIDKEIYYARLILEAENEIMERKIVELDARPSDCIAIAVRAGAPIFVLRELWETLEDMTSVLQDMRDKGMDLGGGA</sequence>